<name>A0A9P0PD95_ACAOB</name>
<reference evidence="2" key="1">
    <citation type="submission" date="2022-03" db="EMBL/GenBank/DDBJ databases">
        <authorList>
            <person name="Sayadi A."/>
        </authorList>
    </citation>
    <scope>NUCLEOTIDE SEQUENCE</scope>
</reference>
<accession>A0A9P0PD95</accession>
<dbReference type="OrthoDB" id="74183at2759"/>
<feature type="domain" description="N-end aminoacyl transferase N-terminal" evidence="1">
    <location>
        <begin position="39"/>
        <end position="92"/>
    </location>
</feature>
<dbReference type="Pfam" id="PF04376">
    <property type="entry name" value="ATE_N"/>
    <property type="match status" value="1"/>
</dbReference>
<evidence type="ECO:0000259" key="1">
    <source>
        <dbReference type="Pfam" id="PF04376"/>
    </source>
</evidence>
<dbReference type="InterPro" id="IPR030700">
    <property type="entry name" value="N-end_Aminoacyl_Trfase"/>
</dbReference>
<dbReference type="GO" id="GO:0004057">
    <property type="term" value="F:arginyl-tRNA--protein transferase activity"/>
    <property type="evidence" value="ECO:0007669"/>
    <property type="project" value="InterPro"/>
</dbReference>
<dbReference type="InterPro" id="IPR007471">
    <property type="entry name" value="N-end_Aminoacyl_Trfase_N"/>
</dbReference>
<dbReference type="AlphaFoldDB" id="A0A9P0PD95"/>
<protein>
    <recommendedName>
        <fullName evidence="1">N-end aminoacyl transferase N-terminal domain-containing protein</fullName>
    </recommendedName>
</protein>
<dbReference type="GO" id="GO:0005737">
    <property type="term" value="C:cytoplasm"/>
    <property type="evidence" value="ECO:0007669"/>
    <property type="project" value="TreeGrafter"/>
</dbReference>
<dbReference type="PANTHER" id="PTHR21367:SF1">
    <property type="entry name" value="ARGINYL-TRNA--PROTEIN TRANSFERASE 1"/>
    <property type="match status" value="1"/>
</dbReference>
<gene>
    <name evidence="2" type="ORF">ACAOBT_LOCUS12945</name>
</gene>
<keyword evidence="3" id="KW-1185">Reference proteome</keyword>
<proteinExistence type="predicted"/>
<sequence length="92" mass="10616">MRLKGTNVDIVKVPMEVFQLSCKCCLNIMMLQLSSCKSCSITGRKLQCIGMWADTLTVEDYQNLIDRGWRRSGKYCYKPTMDETCCPQYTIK</sequence>
<evidence type="ECO:0000313" key="3">
    <source>
        <dbReference type="Proteomes" id="UP001152888"/>
    </source>
</evidence>
<dbReference type="EMBL" id="CAKOFQ010006867">
    <property type="protein sequence ID" value="CAH1977898.1"/>
    <property type="molecule type" value="Genomic_DNA"/>
</dbReference>
<evidence type="ECO:0000313" key="2">
    <source>
        <dbReference type="EMBL" id="CAH1977898.1"/>
    </source>
</evidence>
<comment type="caution">
    <text evidence="2">The sequence shown here is derived from an EMBL/GenBank/DDBJ whole genome shotgun (WGS) entry which is preliminary data.</text>
</comment>
<dbReference type="Proteomes" id="UP001152888">
    <property type="component" value="Unassembled WGS sequence"/>
</dbReference>
<dbReference type="PANTHER" id="PTHR21367">
    <property type="entry name" value="ARGININE-TRNA-PROTEIN TRANSFERASE 1"/>
    <property type="match status" value="1"/>
</dbReference>
<organism evidence="2 3">
    <name type="scientific">Acanthoscelides obtectus</name>
    <name type="common">Bean weevil</name>
    <name type="synonym">Bruchus obtectus</name>
    <dbReference type="NCBI Taxonomy" id="200917"/>
    <lineage>
        <taxon>Eukaryota</taxon>
        <taxon>Metazoa</taxon>
        <taxon>Ecdysozoa</taxon>
        <taxon>Arthropoda</taxon>
        <taxon>Hexapoda</taxon>
        <taxon>Insecta</taxon>
        <taxon>Pterygota</taxon>
        <taxon>Neoptera</taxon>
        <taxon>Endopterygota</taxon>
        <taxon>Coleoptera</taxon>
        <taxon>Polyphaga</taxon>
        <taxon>Cucujiformia</taxon>
        <taxon>Chrysomeloidea</taxon>
        <taxon>Chrysomelidae</taxon>
        <taxon>Bruchinae</taxon>
        <taxon>Bruchini</taxon>
        <taxon>Acanthoscelides</taxon>
    </lineage>
</organism>